<comment type="subcellular location">
    <subcellularLocation>
        <location evidence="2">Cell membrane</location>
        <topology evidence="2">Peripheral membrane protein</topology>
    </subcellularLocation>
    <subcellularLocation>
        <location evidence="1">Membrane</location>
        <topology evidence="1">Multi-pass membrane protein</topology>
    </subcellularLocation>
</comment>
<dbReference type="InterPro" id="IPR003593">
    <property type="entry name" value="AAA+_ATPase"/>
</dbReference>
<evidence type="ECO:0000256" key="10">
    <source>
        <dbReference type="ARBA" id="ARBA00022989"/>
    </source>
</evidence>
<evidence type="ECO:0000256" key="3">
    <source>
        <dbReference type="ARBA" id="ARBA00005417"/>
    </source>
</evidence>
<comment type="similarity">
    <text evidence="3">Belongs to the ABC transporter superfamily.</text>
</comment>
<keyword evidence="10 13" id="KW-1133">Transmembrane helix</keyword>
<dbReference type="Proteomes" id="UP001589818">
    <property type="component" value="Unassembled WGS sequence"/>
</dbReference>
<evidence type="ECO:0000256" key="7">
    <source>
        <dbReference type="ARBA" id="ARBA00022741"/>
    </source>
</evidence>
<gene>
    <name evidence="15" type="ORF">ACFFJ8_07400</name>
</gene>
<keyword evidence="7" id="KW-0547">Nucleotide-binding</keyword>
<feature type="transmembrane region" description="Helical" evidence="13">
    <location>
        <begin position="543"/>
        <end position="561"/>
    </location>
</feature>
<dbReference type="Pfam" id="PF00005">
    <property type="entry name" value="ABC_tran"/>
    <property type="match status" value="1"/>
</dbReference>
<dbReference type="EMBL" id="JBHLVF010000010">
    <property type="protein sequence ID" value="MFC0391201.1"/>
    <property type="molecule type" value="Genomic_DNA"/>
</dbReference>
<dbReference type="InterPro" id="IPR050095">
    <property type="entry name" value="ECF_ABC_transporter_ATP-bd"/>
</dbReference>
<evidence type="ECO:0000313" key="16">
    <source>
        <dbReference type="Proteomes" id="UP001589818"/>
    </source>
</evidence>
<evidence type="ECO:0000256" key="8">
    <source>
        <dbReference type="ARBA" id="ARBA00022840"/>
    </source>
</evidence>
<keyword evidence="5" id="KW-1003">Cell membrane</keyword>
<evidence type="ECO:0000256" key="6">
    <source>
        <dbReference type="ARBA" id="ARBA00022692"/>
    </source>
</evidence>
<proteinExistence type="inferred from homology"/>
<feature type="region of interest" description="Disordered" evidence="12">
    <location>
        <begin position="297"/>
        <end position="316"/>
    </location>
</feature>
<keyword evidence="11 13" id="KW-0472">Membrane</keyword>
<evidence type="ECO:0000313" key="15">
    <source>
        <dbReference type="EMBL" id="MFC0391201.1"/>
    </source>
</evidence>
<keyword evidence="6 13" id="KW-0812">Transmembrane</keyword>
<dbReference type="InterPro" id="IPR015856">
    <property type="entry name" value="ABC_transpr_CbiO/EcfA_su"/>
</dbReference>
<evidence type="ECO:0000256" key="11">
    <source>
        <dbReference type="ARBA" id="ARBA00023136"/>
    </source>
</evidence>
<organism evidence="15 16">
    <name type="scientific">Paenibacillus mendelii</name>
    <dbReference type="NCBI Taxonomy" id="206163"/>
    <lineage>
        <taxon>Bacteria</taxon>
        <taxon>Bacillati</taxon>
        <taxon>Bacillota</taxon>
        <taxon>Bacilli</taxon>
        <taxon>Bacillales</taxon>
        <taxon>Paenibacillaceae</taxon>
        <taxon>Paenibacillus</taxon>
    </lineage>
</organism>
<dbReference type="SUPFAM" id="SSF52540">
    <property type="entry name" value="P-loop containing nucleoside triphosphate hydrolases"/>
    <property type="match status" value="1"/>
</dbReference>
<evidence type="ECO:0000256" key="1">
    <source>
        <dbReference type="ARBA" id="ARBA00004141"/>
    </source>
</evidence>
<evidence type="ECO:0000256" key="5">
    <source>
        <dbReference type="ARBA" id="ARBA00022475"/>
    </source>
</evidence>
<dbReference type="InterPro" id="IPR003339">
    <property type="entry name" value="ABC/ECF_trnsptr_transmembrane"/>
</dbReference>
<evidence type="ECO:0000256" key="9">
    <source>
        <dbReference type="ARBA" id="ARBA00022967"/>
    </source>
</evidence>
<dbReference type="GO" id="GO:0005524">
    <property type="term" value="F:ATP binding"/>
    <property type="evidence" value="ECO:0007669"/>
    <property type="project" value="UniProtKB-KW"/>
</dbReference>
<evidence type="ECO:0000256" key="13">
    <source>
        <dbReference type="SAM" id="Phobius"/>
    </source>
</evidence>
<reference evidence="15 16" key="1">
    <citation type="submission" date="2024-09" db="EMBL/GenBank/DDBJ databases">
        <authorList>
            <person name="Sun Q."/>
            <person name="Mori K."/>
        </authorList>
    </citation>
    <scope>NUCLEOTIDE SEQUENCE [LARGE SCALE GENOMIC DNA]</scope>
    <source>
        <strain evidence="15 16">CCM 4839</strain>
    </source>
</reference>
<protein>
    <submittedName>
        <fullName evidence="15">ATP-binding cassette domain-containing protein</fullName>
    </submittedName>
</protein>
<evidence type="ECO:0000259" key="14">
    <source>
        <dbReference type="PROSITE" id="PS50893"/>
    </source>
</evidence>
<feature type="transmembrane region" description="Helical" evidence="13">
    <location>
        <begin position="346"/>
        <end position="365"/>
    </location>
</feature>
<dbReference type="InterPro" id="IPR027417">
    <property type="entry name" value="P-loop_NTPase"/>
</dbReference>
<dbReference type="InterPro" id="IPR017871">
    <property type="entry name" value="ABC_transporter-like_CS"/>
</dbReference>
<dbReference type="Pfam" id="PF02361">
    <property type="entry name" value="CbiQ"/>
    <property type="match status" value="1"/>
</dbReference>
<evidence type="ECO:0000256" key="2">
    <source>
        <dbReference type="ARBA" id="ARBA00004202"/>
    </source>
</evidence>
<dbReference type="PROSITE" id="PS50893">
    <property type="entry name" value="ABC_TRANSPORTER_2"/>
    <property type="match status" value="1"/>
</dbReference>
<dbReference type="RefSeq" id="WP_204818148.1">
    <property type="nucleotide sequence ID" value="NZ_JANHOF010000004.1"/>
</dbReference>
<dbReference type="InterPro" id="IPR003439">
    <property type="entry name" value="ABC_transporter-like_ATP-bd"/>
</dbReference>
<dbReference type="SMART" id="SM00382">
    <property type="entry name" value="AAA"/>
    <property type="match status" value="1"/>
</dbReference>
<feature type="domain" description="ABC transporter" evidence="14">
    <location>
        <begin position="1"/>
        <end position="242"/>
    </location>
</feature>
<dbReference type="PANTHER" id="PTHR43553">
    <property type="entry name" value="HEAVY METAL TRANSPORTER"/>
    <property type="match status" value="1"/>
</dbReference>
<keyword evidence="9" id="KW-1278">Translocase</keyword>
<sequence>MSEQRMPLTIQGLKGLDGGLQLQQGEITVLMGPNGAGKTRFMEIVAGMRPVEEWQITYGQEKLWVQANGNSRKRRRNSAALLAYSYACQAPEEQLFARSVAAELDYVLQAYALPEAAKEQRIDDALRAVGWDRSWLQRDPYQMSGGERRRAALACMFAVPASWLLLDEPTAGLDAAGHALLAEQLNQCKAGGQGVLLISHDSDWALALADSILLMRSDGRMLPCNRDEILANPGLLEQSGMTIPDWLIIVHEMWKRGVPSDEVWDPAKLAAAMRRLGIPMTKPKAFEVVEYQSRSISESEGTQAPDRLHSASQKRRSPLTAFDPRSVWLAYILLTTGMFMQRTWSGVAWSALLAALAVAAARIPLRRWRGPILALGMFAIILSFMAGLVEKQTGGSFWSWASFLDSLLTLSRPWLAMLIGLGLPLVITPLRLRRSLEQLFSYRGRVPLWGQKIILTITLLLRFIPVLLSEWERFSRISIARGKVTRRSWRGAAGRLRDTSIPFMLALFRLGEHVANALESRGVGKRGYPETRITELWQRRDSILIASCLVLSAFLWWWSIIS</sequence>
<accession>A0ABV6J5R3</accession>
<name>A0ABV6J5R3_9BACL</name>
<feature type="transmembrane region" description="Helical" evidence="13">
    <location>
        <begin position="414"/>
        <end position="432"/>
    </location>
</feature>
<feature type="transmembrane region" description="Helical" evidence="13">
    <location>
        <begin position="372"/>
        <end position="389"/>
    </location>
</feature>
<comment type="caution">
    <text evidence="15">The sequence shown here is derived from an EMBL/GenBank/DDBJ whole genome shotgun (WGS) entry which is preliminary data.</text>
</comment>
<dbReference type="Gene3D" id="3.40.50.300">
    <property type="entry name" value="P-loop containing nucleotide triphosphate hydrolases"/>
    <property type="match status" value="1"/>
</dbReference>
<evidence type="ECO:0000256" key="4">
    <source>
        <dbReference type="ARBA" id="ARBA00022448"/>
    </source>
</evidence>
<keyword evidence="8 15" id="KW-0067">ATP-binding</keyword>
<dbReference type="PROSITE" id="PS00211">
    <property type="entry name" value="ABC_TRANSPORTER_1"/>
    <property type="match status" value="1"/>
</dbReference>
<keyword evidence="16" id="KW-1185">Reference proteome</keyword>
<evidence type="ECO:0000256" key="12">
    <source>
        <dbReference type="SAM" id="MobiDB-lite"/>
    </source>
</evidence>
<dbReference type="CDD" id="cd16914">
    <property type="entry name" value="EcfT"/>
    <property type="match status" value="1"/>
</dbReference>
<keyword evidence="4" id="KW-0813">Transport</keyword>
<dbReference type="PANTHER" id="PTHR43553:SF24">
    <property type="entry name" value="ENERGY-COUPLING FACTOR TRANSPORTER ATP-BINDING PROTEIN ECFA1"/>
    <property type="match status" value="1"/>
</dbReference>
<dbReference type="CDD" id="cd03225">
    <property type="entry name" value="ABC_cobalt_CbiO_domain1"/>
    <property type="match status" value="1"/>
</dbReference>